<evidence type="ECO:0000313" key="5">
    <source>
        <dbReference type="EMBL" id="KAI7840373.1"/>
    </source>
</evidence>
<organism evidence="5 6">
    <name type="scientific">Chlorella ohadii</name>
    <dbReference type="NCBI Taxonomy" id="2649997"/>
    <lineage>
        <taxon>Eukaryota</taxon>
        <taxon>Viridiplantae</taxon>
        <taxon>Chlorophyta</taxon>
        <taxon>core chlorophytes</taxon>
        <taxon>Trebouxiophyceae</taxon>
        <taxon>Chlorellales</taxon>
        <taxon>Chlorellaceae</taxon>
        <taxon>Chlorella clade</taxon>
        <taxon>Chlorella</taxon>
    </lineage>
</organism>
<protein>
    <recommendedName>
        <fullName evidence="7">Galactose oxidase</fullName>
    </recommendedName>
</protein>
<dbReference type="Gene3D" id="2.60.40.10">
    <property type="entry name" value="Immunoglobulins"/>
    <property type="match status" value="1"/>
</dbReference>
<reference evidence="5" key="1">
    <citation type="submission" date="2020-11" db="EMBL/GenBank/DDBJ databases">
        <title>Chlorella ohadii genome sequencing and assembly.</title>
        <authorList>
            <person name="Murik O."/>
            <person name="Treves H."/>
            <person name="Kedem I."/>
            <person name="Shotland Y."/>
            <person name="Kaplan A."/>
        </authorList>
    </citation>
    <scope>NUCLEOTIDE SEQUENCE</scope>
    <source>
        <strain evidence="5">1</strain>
    </source>
</reference>
<dbReference type="InterPro" id="IPR011043">
    <property type="entry name" value="Gal_Oxase/kelch_b-propeller"/>
</dbReference>
<keyword evidence="6" id="KW-1185">Reference proteome</keyword>
<feature type="signal peptide" evidence="2">
    <location>
        <begin position="1"/>
        <end position="17"/>
    </location>
</feature>
<proteinExistence type="predicted"/>
<dbReference type="EMBL" id="JADXDR010000082">
    <property type="protein sequence ID" value="KAI7840373.1"/>
    <property type="molecule type" value="Genomic_DNA"/>
</dbReference>
<dbReference type="CDD" id="cd02851">
    <property type="entry name" value="E_set_GO_C"/>
    <property type="match status" value="1"/>
</dbReference>
<evidence type="ECO:0000313" key="6">
    <source>
        <dbReference type="Proteomes" id="UP001205105"/>
    </source>
</evidence>
<evidence type="ECO:0000256" key="2">
    <source>
        <dbReference type="SAM" id="SignalP"/>
    </source>
</evidence>
<keyword evidence="1 2" id="KW-0732">Signal</keyword>
<feature type="domain" description="Galactose oxidase-like Early set" evidence="4">
    <location>
        <begin position="465"/>
        <end position="559"/>
    </location>
</feature>
<evidence type="ECO:0000259" key="4">
    <source>
        <dbReference type="Pfam" id="PF09118"/>
    </source>
</evidence>
<dbReference type="Pfam" id="PF09118">
    <property type="entry name" value="GO-like_E_set"/>
    <property type="match status" value="1"/>
</dbReference>
<feature type="chain" id="PRO_5042041157" description="Galactose oxidase" evidence="2">
    <location>
        <begin position="18"/>
        <end position="561"/>
    </location>
</feature>
<feature type="domain" description="Glyoxal oxidase N-terminal" evidence="3">
    <location>
        <begin position="116"/>
        <end position="373"/>
    </location>
</feature>
<dbReference type="InterPro" id="IPR015202">
    <property type="entry name" value="GO-like_E_set"/>
</dbReference>
<dbReference type="SUPFAM" id="SSF50965">
    <property type="entry name" value="Galactose oxidase, central domain"/>
    <property type="match status" value="1"/>
</dbReference>
<dbReference type="Pfam" id="PF07250">
    <property type="entry name" value="Glyoxal_oxid_N"/>
    <property type="match status" value="1"/>
</dbReference>
<comment type="caution">
    <text evidence="5">The sequence shown here is derived from an EMBL/GenBank/DDBJ whole genome shotgun (WGS) entry which is preliminary data.</text>
</comment>
<sequence length="561" mass="60669">MLLLPLLLAALLPNAEGSPLAAGALSWMSNDTISARSGSNRRLMATKNEFMPAGGKGAWFSNVNSGVITIHGAVMKTGEVVAWQIFKKGYNSVVLNPTTGQTQQLLGQKGIHDGHNSFCGAQTTSPTQDIFMVGGHTTAERYFRHYNHNSRTVKSYLMSSNRWYPGVATLPDGKIITVGGVLKSGVGGWGAVGKANFNNPTYEITEPYGPTFGGDQDEMTEQLTVAFPMHEYPHPIVMPDGSLVVSAGKTLYRYQKTNSPFRFAKQYRYQNDPHPARSYPQTGASILLPLHYSDNYQRMVLMKAGGSVVEKANSQTPASNQAHFIELSAGKDAPWHGVQMPLNRVMPDAVHLCDGTILLVNGATQGVAGWGNGGYTFKGRDGYRYDCTAKCGNTGDNFQYEPTIFDPVTGKFSAKGSLNMAVRGRGYHSIALLMPDCRVMVGGSDVTNDHTAEFFYPPHLAAGPRPKIIWAPNSATWGQQVPVQYSTADPVDRAILIRTGSATHSQGFDARALWLPFSVIGPAGLSVTMPPTRENAPPGMYYLVLLSTKGVPSVSKIISLK</sequence>
<dbReference type="SUPFAM" id="SSF81296">
    <property type="entry name" value="E set domains"/>
    <property type="match status" value="1"/>
</dbReference>
<dbReference type="InterPro" id="IPR037293">
    <property type="entry name" value="Gal_Oxidase_central_sf"/>
</dbReference>
<dbReference type="Proteomes" id="UP001205105">
    <property type="component" value="Unassembled WGS sequence"/>
</dbReference>
<accession>A0AAD5DPZ0</accession>
<evidence type="ECO:0000259" key="3">
    <source>
        <dbReference type="Pfam" id="PF07250"/>
    </source>
</evidence>
<dbReference type="InterPro" id="IPR013783">
    <property type="entry name" value="Ig-like_fold"/>
</dbReference>
<evidence type="ECO:0008006" key="7">
    <source>
        <dbReference type="Google" id="ProtNLM"/>
    </source>
</evidence>
<dbReference type="PANTHER" id="PTHR32208:SF21">
    <property type="entry name" value="LOW QUALITY PROTEIN: ALDEHYDE OXIDASE GLOX-LIKE"/>
    <property type="match status" value="1"/>
</dbReference>
<dbReference type="InterPro" id="IPR014756">
    <property type="entry name" value="Ig_E-set"/>
</dbReference>
<gene>
    <name evidence="5" type="ORF">COHA_005917</name>
</gene>
<evidence type="ECO:0000256" key="1">
    <source>
        <dbReference type="ARBA" id="ARBA00022729"/>
    </source>
</evidence>
<dbReference type="PANTHER" id="PTHR32208">
    <property type="entry name" value="SECRETED PROTEIN-RELATED"/>
    <property type="match status" value="1"/>
</dbReference>
<dbReference type="AlphaFoldDB" id="A0AAD5DPZ0"/>
<dbReference type="Gene3D" id="2.130.10.80">
    <property type="entry name" value="Galactose oxidase/kelch, beta-propeller"/>
    <property type="match status" value="1"/>
</dbReference>
<name>A0AAD5DPZ0_9CHLO</name>
<dbReference type="InterPro" id="IPR009880">
    <property type="entry name" value="Glyoxal_oxidase_N"/>
</dbReference>